<feature type="compositionally biased region" description="Polar residues" evidence="1">
    <location>
        <begin position="394"/>
        <end position="421"/>
    </location>
</feature>
<keyword evidence="3" id="KW-1185">Reference proteome</keyword>
<gene>
    <name evidence="2" type="ORF">F0562_006311</name>
</gene>
<dbReference type="Proteomes" id="UP000325577">
    <property type="component" value="Linkage Group LG2"/>
</dbReference>
<dbReference type="AlphaFoldDB" id="A0A5J5APC2"/>
<feature type="compositionally biased region" description="Low complexity" evidence="1">
    <location>
        <begin position="101"/>
        <end position="110"/>
    </location>
</feature>
<proteinExistence type="predicted"/>
<feature type="compositionally biased region" description="Polar residues" evidence="1">
    <location>
        <begin position="89"/>
        <end position="100"/>
    </location>
</feature>
<feature type="region of interest" description="Disordered" evidence="1">
    <location>
        <begin position="309"/>
        <end position="351"/>
    </location>
</feature>
<protein>
    <submittedName>
        <fullName evidence="2">Uncharacterized protein</fullName>
    </submittedName>
</protein>
<evidence type="ECO:0000313" key="2">
    <source>
        <dbReference type="EMBL" id="KAA8531602.1"/>
    </source>
</evidence>
<evidence type="ECO:0000256" key="1">
    <source>
        <dbReference type="SAM" id="MobiDB-lite"/>
    </source>
</evidence>
<accession>A0A5J5APC2</accession>
<feature type="region of interest" description="Disordered" evidence="1">
    <location>
        <begin position="89"/>
        <end position="110"/>
    </location>
</feature>
<reference evidence="2 3" key="1">
    <citation type="submission" date="2019-09" db="EMBL/GenBank/DDBJ databases">
        <title>A chromosome-level genome assembly of the Chinese tupelo Nyssa sinensis.</title>
        <authorList>
            <person name="Yang X."/>
            <person name="Kang M."/>
            <person name="Yang Y."/>
            <person name="Xiong H."/>
            <person name="Wang M."/>
            <person name="Zhang Z."/>
            <person name="Wang Z."/>
            <person name="Wu H."/>
            <person name="Ma T."/>
            <person name="Liu J."/>
            <person name="Xi Z."/>
        </authorList>
    </citation>
    <scope>NUCLEOTIDE SEQUENCE [LARGE SCALE GENOMIC DNA]</scope>
    <source>
        <strain evidence="2">J267</strain>
        <tissue evidence="2">Leaf</tissue>
    </source>
</reference>
<feature type="region of interest" description="Disordered" evidence="1">
    <location>
        <begin position="40"/>
        <end position="75"/>
    </location>
</feature>
<dbReference type="OrthoDB" id="778913at2759"/>
<name>A0A5J5APC2_9ASTE</name>
<sequence>MLQWFFDSGATHHVISNVENLQQLEHYTGAQKVAVGNGKHLDIDHRGDGTLPTPTNVSSSASSATSSSLPSQPDVILNPTHPVIPSFQPSTSTDLFPSNTSASSPMDIFSSPSSPPINNSAPTLHQSFSTTPVEPFIPAPHVTTSLPSSVTIPSSSSLNTHPMTTRSKAVEPVVSLEMARNCADEKGVHSNSIDNEVEEEEEEAFSLCDLPINEENQSRKEEAQTFRRTEEDFDFGSSAGSVLTKSEMCSADEVFFQGQILPLRHSISSDSGLAGFSRNPSWGVSRSESMDHCYSGGFTSVSSRSSSIRSYHSSSSGSSTAAAATTKTKYKPRVRNQFHSHPSPTPQIRVSSNIRHGNVSHRCQKSTIWSFFRVGLVRTPEIELQDLKDKVRGNYNNNPKSFGSRNSTTSSDSNYRNGNSSIEKKKKQSFFDKNGALFGSCKCSVNAIETVPSRIVLIKSNSVHVNETFTREEKEETVNKTKQQNGKQTMSRHRTFEWLKELSLAGVPDESIASA</sequence>
<dbReference type="PANTHER" id="PTHR33922:SF2">
    <property type="entry name" value="OS07G0589600 PROTEIN"/>
    <property type="match status" value="1"/>
</dbReference>
<feature type="region of interest" description="Disordered" evidence="1">
    <location>
        <begin position="145"/>
        <end position="167"/>
    </location>
</feature>
<feature type="compositionally biased region" description="Low complexity" evidence="1">
    <location>
        <begin position="309"/>
        <end position="326"/>
    </location>
</feature>
<feature type="compositionally biased region" description="Basic residues" evidence="1">
    <location>
        <begin position="328"/>
        <end position="338"/>
    </location>
</feature>
<evidence type="ECO:0000313" key="3">
    <source>
        <dbReference type="Proteomes" id="UP000325577"/>
    </source>
</evidence>
<feature type="compositionally biased region" description="Polar residues" evidence="1">
    <location>
        <begin position="339"/>
        <end position="351"/>
    </location>
</feature>
<feature type="compositionally biased region" description="Low complexity" evidence="1">
    <location>
        <begin position="145"/>
        <end position="158"/>
    </location>
</feature>
<feature type="region of interest" description="Disordered" evidence="1">
    <location>
        <begin position="391"/>
        <end position="421"/>
    </location>
</feature>
<dbReference type="PANTHER" id="PTHR33922">
    <property type="entry name" value="OS01G0888066 PROTEIN-RELATED"/>
    <property type="match status" value="1"/>
</dbReference>
<dbReference type="EMBL" id="CM018043">
    <property type="protein sequence ID" value="KAA8531602.1"/>
    <property type="molecule type" value="Genomic_DNA"/>
</dbReference>
<organism evidence="2 3">
    <name type="scientific">Nyssa sinensis</name>
    <dbReference type="NCBI Taxonomy" id="561372"/>
    <lineage>
        <taxon>Eukaryota</taxon>
        <taxon>Viridiplantae</taxon>
        <taxon>Streptophyta</taxon>
        <taxon>Embryophyta</taxon>
        <taxon>Tracheophyta</taxon>
        <taxon>Spermatophyta</taxon>
        <taxon>Magnoliopsida</taxon>
        <taxon>eudicotyledons</taxon>
        <taxon>Gunneridae</taxon>
        <taxon>Pentapetalae</taxon>
        <taxon>asterids</taxon>
        <taxon>Cornales</taxon>
        <taxon>Nyssaceae</taxon>
        <taxon>Nyssa</taxon>
    </lineage>
</organism>
<feature type="compositionally biased region" description="Low complexity" evidence="1">
    <location>
        <begin position="58"/>
        <end position="68"/>
    </location>
</feature>